<dbReference type="Pfam" id="PF13490">
    <property type="entry name" value="zf-HC2"/>
    <property type="match status" value="1"/>
</dbReference>
<dbReference type="EMBL" id="JBBHLI010000001">
    <property type="protein sequence ID" value="MEK9499642.1"/>
    <property type="molecule type" value="Genomic_DNA"/>
</dbReference>
<dbReference type="RefSeq" id="WP_405278417.1">
    <property type="nucleotide sequence ID" value="NZ_CP144380.1"/>
</dbReference>
<reference evidence="2 3" key="1">
    <citation type="submission" date="2024-02" db="EMBL/GenBank/DDBJ databases">
        <title>A novel Gemmatimonadota bacterium.</title>
        <authorList>
            <person name="Du Z.-J."/>
            <person name="Ye Y.-Q."/>
        </authorList>
    </citation>
    <scope>NUCLEOTIDE SEQUENCE [LARGE SCALE GENOMIC DNA]</scope>
    <source>
        <strain evidence="2 3">DH-20</strain>
    </source>
</reference>
<evidence type="ECO:0000313" key="2">
    <source>
        <dbReference type="EMBL" id="MEK9499642.1"/>
    </source>
</evidence>
<dbReference type="InterPro" id="IPR041916">
    <property type="entry name" value="Anti_sigma_zinc_sf"/>
</dbReference>
<evidence type="ECO:0000259" key="1">
    <source>
        <dbReference type="Pfam" id="PF13490"/>
    </source>
</evidence>
<protein>
    <submittedName>
        <fullName evidence="2">Zf-HC2 domain-containing protein</fullName>
    </submittedName>
</protein>
<comment type="caution">
    <text evidence="2">The sequence shown here is derived from an EMBL/GenBank/DDBJ whole genome shotgun (WGS) entry which is preliminary data.</text>
</comment>
<feature type="domain" description="Putative zinc-finger" evidence="1">
    <location>
        <begin position="27"/>
        <end position="60"/>
    </location>
</feature>
<proteinExistence type="predicted"/>
<name>A0ABU9E6D7_9BACT</name>
<dbReference type="Proteomes" id="UP001484239">
    <property type="component" value="Unassembled WGS sequence"/>
</dbReference>
<gene>
    <name evidence="2" type="ORF">WI372_01430</name>
</gene>
<evidence type="ECO:0000313" key="3">
    <source>
        <dbReference type="Proteomes" id="UP001484239"/>
    </source>
</evidence>
<dbReference type="InterPro" id="IPR027383">
    <property type="entry name" value="Znf_put"/>
</dbReference>
<sequence>MLIDRLKRFFGRQPAECESSSSEMVSCREALERIQEFVDGELTGMSREEVEAHFEVCTRCYPHLALEHNFRERVKAALEADGMPDDCRERVMSRLRAEGCDQVGPRQPPS</sequence>
<dbReference type="Gene3D" id="1.10.10.1320">
    <property type="entry name" value="Anti-sigma factor, zinc-finger domain"/>
    <property type="match status" value="1"/>
</dbReference>
<keyword evidence="3" id="KW-1185">Reference proteome</keyword>
<organism evidence="2 3">
    <name type="scientific">Gaopeijia maritima</name>
    <dbReference type="NCBI Taxonomy" id="3119007"/>
    <lineage>
        <taxon>Bacteria</taxon>
        <taxon>Pseudomonadati</taxon>
        <taxon>Gemmatimonadota</taxon>
        <taxon>Longimicrobiia</taxon>
        <taxon>Gaopeijiales</taxon>
        <taxon>Gaopeijiaceae</taxon>
        <taxon>Gaopeijia</taxon>
    </lineage>
</organism>
<accession>A0ABU9E6D7</accession>